<sequence>MELKKINGNSYYIPSGTNIGVYTFKNKNCILIDTGINNTSARKVEEALIENNLHPKYIINTHSHLDHCGANNYFLNNYPGCITYASLKEKIFMENPEIMPYALFSSYAAKELKKSNTPINVDEILDYGINKINDEKIEIISLKGHSMEHIGIITPDKVCYLGDSIFSEEIIKRHPFPYLYNIEESLNTLEYIKTLDADYFMVSHAKIIYSKDEIINLADINIKNINKYINQCLELLDQPLTREDLLESIALLNDIDLGFNEYYINLGATSAFIAYLYNKSLIHHSAEDGKLYYFKK</sequence>
<organism evidence="2 3">
    <name type="scientific">Clostridium algidicarnis DSM 15099</name>
    <dbReference type="NCBI Taxonomy" id="1121295"/>
    <lineage>
        <taxon>Bacteria</taxon>
        <taxon>Bacillati</taxon>
        <taxon>Bacillota</taxon>
        <taxon>Clostridia</taxon>
        <taxon>Eubacteriales</taxon>
        <taxon>Clostridiaceae</taxon>
        <taxon>Clostridium</taxon>
    </lineage>
</organism>
<dbReference type="OrthoDB" id="11380at2"/>
<dbReference type="SMART" id="SM00849">
    <property type="entry name" value="Lactamase_B"/>
    <property type="match status" value="1"/>
</dbReference>
<feature type="domain" description="Metallo-beta-lactamase" evidence="1">
    <location>
        <begin position="16"/>
        <end position="204"/>
    </location>
</feature>
<accession>A0A2S6FXJ7</accession>
<dbReference type="EMBL" id="PTIS01000008">
    <property type="protein sequence ID" value="PPK48249.1"/>
    <property type="molecule type" value="Genomic_DNA"/>
</dbReference>
<dbReference type="Proteomes" id="UP000239863">
    <property type="component" value="Unassembled WGS sequence"/>
</dbReference>
<dbReference type="PANTHER" id="PTHR42951:SF14">
    <property type="entry name" value="METALLO-BETA-LACTAMASE SUPERFAMILY PROTEIN"/>
    <property type="match status" value="1"/>
</dbReference>
<dbReference type="InterPro" id="IPR050855">
    <property type="entry name" value="NDM-1-like"/>
</dbReference>
<dbReference type="SUPFAM" id="SSF56281">
    <property type="entry name" value="Metallo-hydrolase/oxidoreductase"/>
    <property type="match status" value="1"/>
</dbReference>
<dbReference type="InterPro" id="IPR036866">
    <property type="entry name" value="RibonucZ/Hydroxyglut_hydro"/>
</dbReference>
<evidence type="ECO:0000259" key="1">
    <source>
        <dbReference type="SMART" id="SM00849"/>
    </source>
</evidence>
<dbReference type="AlphaFoldDB" id="A0A2S6FXJ7"/>
<dbReference type="GO" id="GO:0016787">
    <property type="term" value="F:hydrolase activity"/>
    <property type="evidence" value="ECO:0007669"/>
    <property type="project" value="UniProtKB-KW"/>
</dbReference>
<dbReference type="CDD" id="cd07743">
    <property type="entry name" value="metallo-hydrolase-like_MBL-fold"/>
    <property type="match status" value="1"/>
</dbReference>
<comment type="caution">
    <text evidence="2">The sequence shown here is derived from an EMBL/GenBank/DDBJ whole genome shotgun (WGS) entry which is preliminary data.</text>
</comment>
<evidence type="ECO:0000313" key="3">
    <source>
        <dbReference type="Proteomes" id="UP000239863"/>
    </source>
</evidence>
<dbReference type="STRING" id="37659.GCA_000703125_00446"/>
<name>A0A2S6FXJ7_9CLOT</name>
<protein>
    <submittedName>
        <fullName evidence="2">Glyoxylase-like metal-dependent hydrolase (Beta-lactamase superfamily II)</fullName>
    </submittedName>
</protein>
<gene>
    <name evidence="2" type="ORF">BD821_1089</name>
</gene>
<proteinExistence type="predicted"/>
<dbReference type="RefSeq" id="WP_104409843.1">
    <property type="nucleotide sequence ID" value="NZ_PTIS01000008.1"/>
</dbReference>
<dbReference type="InterPro" id="IPR001279">
    <property type="entry name" value="Metallo-B-lactamas"/>
</dbReference>
<evidence type="ECO:0000313" key="2">
    <source>
        <dbReference type="EMBL" id="PPK48249.1"/>
    </source>
</evidence>
<keyword evidence="2" id="KW-0378">Hydrolase</keyword>
<dbReference type="PANTHER" id="PTHR42951">
    <property type="entry name" value="METALLO-BETA-LACTAMASE DOMAIN-CONTAINING"/>
    <property type="match status" value="1"/>
</dbReference>
<dbReference type="Pfam" id="PF00753">
    <property type="entry name" value="Lactamase_B"/>
    <property type="match status" value="1"/>
</dbReference>
<dbReference type="Gene3D" id="3.60.15.10">
    <property type="entry name" value="Ribonuclease Z/Hydroxyacylglutathione hydrolase-like"/>
    <property type="match status" value="1"/>
</dbReference>
<reference evidence="2 3" key="1">
    <citation type="submission" date="2018-02" db="EMBL/GenBank/DDBJ databases">
        <title>Genomic Encyclopedia of Archaeal and Bacterial Type Strains, Phase II (KMG-II): from individual species to whole genera.</title>
        <authorList>
            <person name="Goeker M."/>
        </authorList>
    </citation>
    <scope>NUCLEOTIDE SEQUENCE [LARGE SCALE GENOMIC DNA]</scope>
    <source>
        <strain evidence="2 3">DSM 15099</strain>
    </source>
</reference>